<keyword evidence="8 9" id="KW-0012">Acyltransferase</keyword>
<dbReference type="PROSITE" id="PS00189">
    <property type="entry name" value="LIPOYL"/>
    <property type="match status" value="2"/>
</dbReference>
<dbReference type="SUPFAM" id="SSF51230">
    <property type="entry name" value="Single hybrid motif"/>
    <property type="match status" value="2"/>
</dbReference>
<evidence type="ECO:0000256" key="5">
    <source>
        <dbReference type="ARBA" id="ARBA00022823"/>
    </source>
</evidence>
<keyword evidence="7" id="KW-0496">Mitochondrion</keyword>
<protein>
    <recommendedName>
        <fullName evidence="9">Dihydrolipoamide acetyltransferase component of pyruvate dehydrogenase complex</fullName>
        <ecNumber evidence="9">2.3.1.-</ecNumber>
    </recommendedName>
</protein>
<evidence type="ECO:0000256" key="2">
    <source>
        <dbReference type="ARBA" id="ARBA00004305"/>
    </source>
</evidence>
<dbReference type="InterPro" id="IPR023213">
    <property type="entry name" value="CAT-like_dom_sf"/>
</dbReference>
<proteinExistence type="inferred from homology"/>
<evidence type="ECO:0000256" key="4">
    <source>
        <dbReference type="ARBA" id="ARBA00022679"/>
    </source>
</evidence>
<feature type="domain" description="Lipoyl-binding" evidence="11">
    <location>
        <begin position="58"/>
        <end position="137"/>
    </location>
</feature>
<keyword evidence="5 9" id="KW-0450">Lipoyl</keyword>
<dbReference type="SUPFAM" id="SSF52777">
    <property type="entry name" value="CoA-dependent acyltransferases"/>
    <property type="match status" value="1"/>
</dbReference>
<gene>
    <name evidence="13" type="ORF">CcCBS67573_g05924</name>
</gene>
<evidence type="ECO:0000259" key="11">
    <source>
        <dbReference type="PROSITE" id="PS50968"/>
    </source>
</evidence>
<evidence type="ECO:0000256" key="9">
    <source>
        <dbReference type="RuleBase" id="RU003423"/>
    </source>
</evidence>
<comment type="cofactor">
    <cofactor evidence="1 9">
        <name>(R)-lipoate</name>
        <dbReference type="ChEBI" id="CHEBI:83088"/>
    </cofactor>
</comment>
<dbReference type="Proteomes" id="UP000320333">
    <property type="component" value="Unassembled WGS sequence"/>
</dbReference>
<feature type="region of interest" description="Disordered" evidence="10">
    <location>
        <begin position="253"/>
        <end position="291"/>
    </location>
</feature>
<accession>A0A507F717</accession>
<evidence type="ECO:0000259" key="12">
    <source>
        <dbReference type="PROSITE" id="PS51826"/>
    </source>
</evidence>
<dbReference type="InterPro" id="IPR003016">
    <property type="entry name" value="2-oxoA_DH_lipoyl-BS"/>
</dbReference>
<comment type="caution">
    <text evidence="13">The sequence shown here is derived from an EMBL/GenBank/DDBJ whole genome shotgun (WGS) entry which is preliminary data.</text>
</comment>
<name>A0A507F717_9FUNG</name>
<keyword evidence="4 9" id="KW-0808">Transferase</keyword>
<dbReference type="Gene3D" id="2.40.50.100">
    <property type="match status" value="2"/>
</dbReference>
<dbReference type="CDD" id="cd06849">
    <property type="entry name" value="lipoyl_domain"/>
    <property type="match status" value="2"/>
</dbReference>
<dbReference type="PANTHER" id="PTHR43178:SF5">
    <property type="entry name" value="LIPOAMIDE ACYLTRANSFERASE COMPONENT OF BRANCHED-CHAIN ALPHA-KETO ACID DEHYDROGENASE COMPLEX, MITOCHONDRIAL"/>
    <property type="match status" value="1"/>
</dbReference>
<feature type="compositionally biased region" description="Low complexity" evidence="10">
    <location>
        <begin position="257"/>
        <end position="284"/>
    </location>
</feature>
<feature type="domain" description="Peripheral subunit-binding (PSBD)" evidence="12">
    <location>
        <begin position="293"/>
        <end position="330"/>
    </location>
</feature>
<dbReference type="EC" id="2.3.1.-" evidence="9"/>
<dbReference type="STRING" id="246404.A0A507F717"/>
<dbReference type="FunFam" id="3.30.559.10:FF:000007">
    <property type="entry name" value="Dihydrolipoamide acetyltransferase component of pyruvate dehydrogenase complex"/>
    <property type="match status" value="1"/>
</dbReference>
<evidence type="ECO:0000256" key="10">
    <source>
        <dbReference type="SAM" id="MobiDB-lite"/>
    </source>
</evidence>
<evidence type="ECO:0000256" key="7">
    <source>
        <dbReference type="ARBA" id="ARBA00023128"/>
    </source>
</evidence>
<reference evidence="13 14" key="1">
    <citation type="journal article" date="2019" name="Sci. Rep.">
        <title>Comparative genomics of chytrid fungi reveal insights into the obligate biotrophic and pathogenic lifestyle of Synchytrium endobioticum.</title>
        <authorList>
            <person name="van de Vossenberg B.T.L.H."/>
            <person name="Warris S."/>
            <person name="Nguyen H.D.T."/>
            <person name="van Gent-Pelzer M.P.E."/>
            <person name="Joly D.L."/>
            <person name="van de Geest H.C."/>
            <person name="Bonants P.J.M."/>
            <person name="Smith D.S."/>
            <person name="Levesque C.A."/>
            <person name="van der Lee T.A.J."/>
        </authorList>
    </citation>
    <scope>NUCLEOTIDE SEQUENCE [LARGE SCALE GENOMIC DNA]</scope>
    <source>
        <strain evidence="13 14">CBS 675.73</strain>
    </source>
</reference>
<dbReference type="GO" id="GO:0031405">
    <property type="term" value="F:lipoic acid binding"/>
    <property type="evidence" value="ECO:0007669"/>
    <property type="project" value="TreeGrafter"/>
</dbReference>
<dbReference type="Gene3D" id="3.30.559.10">
    <property type="entry name" value="Chloramphenicol acetyltransferase-like domain"/>
    <property type="match status" value="1"/>
</dbReference>
<dbReference type="OrthoDB" id="15567at2759"/>
<dbReference type="Pfam" id="PF02817">
    <property type="entry name" value="E3_binding"/>
    <property type="match status" value="2"/>
</dbReference>
<evidence type="ECO:0000313" key="13">
    <source>
        <dbReference type="EMBL" id="TPX72053.1"/>
    </source>
</evidence>
<feature type="domain" description="Peripheral subunit-binding (PSBD)" evidence="12">
    <location>
        <begin position="349"/>
        <end position="386"/>
    </location>
</feature>
<keyword evidence="14" id="KW-1185">Reference proteome</keyword>
<dbReference type="InterPro" id="IPR000089">
    <property type="entry name" value="Biotin_lipoyl"/>
</dbReference>
<dbReference type="GO" id="GO:0016407">
    <property type="term" value="F:acetyltransferase activity"/>
    <property type="evidence" value="ECO:0007669"/>
    <property type="project" value="TreeGrafter"/>
</dbReference>
<dbReference type="InterPro" id="IPR001078">
    <property type="entry name" value="2-oxoacid_DH_actylTfrase"/>
</dbReference>
<dbReference type="PANTHER" id="PTHR43178">
    <property type="entry name" value="DIHYDROLIPOAMIDE ACETYLTRANSFERASE COMPONENT OF PYRUVATE DEHYDROGENASE COMPLEX"/>
    <property type="match status" value="1"/>
</dbReference>
<dbReference type="GO" id="GO:0005759">
    <property type="term" value="C:mitochondrial matrix"/>
    <property type="evidence" value="ECO:0007669"/>
    <property type="project" value="UniProtKB-SubCell"/>
</dbReference>
<dbReference type="FunFam" id="2.40.50.100:FF:000013">
    <property type="entry name" value="Dihydrolipoamide acetyltransferase component of pyruvate dehydrogenase complex"/>
    <property type="match status" value="2"/>
</dbReference>
<dbReference type="EMBL" id="QEAP01000232">
    <property type="protein sequence ID" value="TPX72053.1"/>
    <property type="molecule type" value="Genomic_DNA"/>
</dbReference>
<dbReference type="Pfam" id="PF00198">
    <property type="entry name" value="2-oxoacid_dh"/>
    <property type="match status" value="1"/>
</dbReference>
<evidence type="ECO:0000256" key="8">
    <source>
        <dbReference type="ARBA" id="ARBA00023315"/>
    </source>
</evidence>
<organism evidence="13 14">
    <name type="scientific">Chytriomyces confervae</name>
    <dbReference type="NCBI Taxonomy" id="246404"/>
    <lineage>
        <taxon>Eukaryota</taxon>
        <taxon>Fungi</taxon>
        <taxon>Fungi incertae sedis</taxon>
        <taxon>Chytridiomycota</taxon>
        <taxon>Chytridiomycota incertae sedis</taxon>
        <taxon>Chytridiomycetes</taxon>
        <taxon>Chytridiales</taxon>
        <taxon>Chytriomycetaceae</taxon>
        <taxon>Chytriomyces</taxon>
    </lineage>
</organism>
<dbReference type="Pfam" id="PF00364">
    <property type="entry name" value="Biotin_lipoyl"/>
    <property type="match status" value="2"/>
</dbReference>
<dbReference type="GO" id="GO:0045333">
    <property type="term" value="P:cellular respiration"/>
    <property type="evidence" value="ECO:0007669"/>
    <property type="project" value="UniProtKB-ARBA"/>
</dbReference>
<evidence type="ECO:0000256" key="1">
    <source>
        <dbReference type="ARBA" id="ARBA00001938"/>
    </source>
</evidence>
<dbReference type="InterPro" id="IPR004167">
    <property type="entry name" value="PSBD"/>
</dbReference>
<feature type="domain" description="Lipoyl-binding" evidence="11">
    <location>
        <begin position="175"/>
        <end position="250"/>
    </location>
</feature>
<dbReference type="PROSITE" id="PS51826">
    <property type="entry name" value="PSBD"/>
    <property type="match status" value="2"/>
</dbReference>
<keyword evidence="6" id="KW-0809">Transit peptide</keyword>
<dbReference type="SUPFAM" id="SSF47005">
    <property type="entry name" value="Peripheral subunit-binding domain of 2-oxo acid dehydrogenase complex"/>
    <property type="match status" value="2"/>
</dbReference>
<comment type="similarity">
    <text evidence="3 9">Belongs to the 2-oxoacid dehydrogenase family.</text>
</comment>
<dbReference type="InterPro" id="IPR011053">
    <property type="entry name" value="Single_hybrid_motif"/>
</dbReference>
<comment type="subcellular location">
    <subcellularLocation>
        <location evidence="2">Mitochondrion matrix</location>
    </subcellularLocation>
</comment>
<dbReference type="PROSITE" id="PS50968">
    <property type="entry name" value="BIOTINYL_LIPOYL"/>
    <property type="match status" value="2"/>
</dbReference>
<evidence type="ECO:0000256" key="6">
    <source>
        <dbReference type="ARBA" id="ARBA00022946"/>
    </source>
</evidence>
<evidence type="ECO:0000313" key="14">
    <source>
        <dbReference type="Proteomes" id="UP000320333"/>
    </source>
</evidence>
<dbReference type="InterPro" id="IPR050743">
    <property type="entry name" value="2-oxoacid_DH_E2_comp"/>
</dbReference>
<evidence type="ECO:0000256" key="3">
    <source>
        <dbReference type="ARBA" id="ARBA00007317"/>
    </source>
</evidence>
<dbReference type="InterPro" id="IPR036625">
    <property type="entry name" value="E3-bd_dom_sf"/>
</dbReference>
<dbReference type="Gene3D" id="4.10.320.10">
    <property type="entry name" value="E3-binding domain"/>
    <property type="match status" value="2"/>
</dbReference>
<dbReference type="AlphaFoldDB" id="A0A507F717"/>
<sequence length="667" mass="71329">MLPIARLSVLVRSAVTRSARTSAAPLRVQQPGRLSSNQFMLTAESLRSGSRLFHSSAFVSDKVPFLLADIGEGITECEVIQWFVKEGDQIEQFSKICEVQSDKAAVEITSRYDGVVGKLHYKIGDMAKVGSPLVDIETGESSEPVVADVPSAASPVVENAAAAAPVSKLSGSKKLVPFLLADIGEGITECEVIQWFVKEGDRIEQFSKICEVQSDKAAVEITSRYDGVVSKLHYTLGDMAKVGSPLVDIEMEDESSEASAQEEIAAAPSATSTPASTTNAPVTSKKNENGEVLAMPSARRLAKETGVDLNLVSGTGKDYRVTKGDVVNFKPQSVVGAVRRAPANKGEILATPAVRSFAKERSVDLGLVSGTGKEGRITKDDILQFINASKAAPARPVEAESPKAEIKVAASSTPASSDDTVKPLTVIQKAMFKQMTKSLSIPHFGFADEVILNATSAYRNSINASLSKQPVHGVKKITFMPIFIKSLSLALNEFPILNAKLVGQESGDVSQVKLQYRSSHNIGVAMDTPQGLLVPNVKNVQNKSIIEIAQELDRLRESAKKGLSNADMSGGTITLSNIGTVGGSYMHPVIVTSELCIGAIGKTQRLPRFEMVRDASGAVSEQVVAKEIMPVSWNADHRVVDGATMAKFVQLWKSYLENPALISAMTK</sequence>